<dbReference type="EMBL" id="NEDP02001291">
    <property type="protein sequence ID" value="OWF53659.1"/>
    <property type="molecule type" value="Genomic_DNA"/>
</dbReference>
<evidence type="ECO:0000313" key="1">
    <source>
        <dbReference type="EMBL" id="OWF53659.1"/>
    </source>
</evidence>
<dbReference type="GO" id="GO:0043240">
    <property type="term" value="C:Fanconi anaemia nuclear complex"/>
    <property type="evidence" value="ECO:0007669"/>
    <property type="project" value="InterPro"/>
</dbReference>
<keyword evidence="2" id="KW-1185">Reference proteome</keyword>
<dbReference type="STRING" id="6573.A0A210QY38"/>
<dbReference type="PANTHER" id="PTHR14890:SF1">
    <property type="entry name" value="FANCONI ANEMIA CORE COMPLEX-ASSOCIATED PROTEIN 100"/>
    <property type="match status" value="1"/>
</dbReference>
<gene>
    <name evidence="1" type="ORF">KP79_PYT07668</name>
</gene>
<dbReference type="PANTHER" id="PTHR14890">
    <property type="entry name" value="FANCONI ANEMIA CORE COMPLEX-ASSOCIATED PROTEIN 100"/>
    <property type="match status" value="1"/>
</dbReference>
<accession>A0A210QY38</accession>
<name>A0A210QY38_MIZYE</name>
<dbReference type="OrthoDB" id="6096006at2759"/>
<protein>
    <submittedName>
        <fullName evidence="1">Fanconi anemia-associated protein 100</fullName>
    </submittedName>
</protein>
<sequence length="822" mass="90918">MKVVRDVNTDEIVSATLDKAKTRLHIYRQCQLQGIVAVPELVLDMCVGHHELNDSKNAGWVLYILTKCHLYAVFESQVLTNKASKSVPQTETRRGNQEIFSELLGKDSIFGAKEFDPVSQPVYQATGDHSLIEVGQEVVGLAVGCGIVTIASCCQDHYLIQLYPLGELHAENHKTPLQTYVILRHLPVSCSDLTSNHQYFTHSGDGQEFPPLHSSEDMSVSLHLVMSSDGNPDQQNFSSILDISNDFFQALCGFELSLLNSPLLLICPPEGSIYYAPIKSLDTTNRNVKLFCHTHYAVVGVGKIDLKVTDTSEPPGLEVGIQDRHTGLIVTSQDGRALLATSSLGKPQKLEFIEFALPGPVQDVDTHGSKMYHSTGMDVFETLLETSPEPTGLSSHTEGLMYAGVQELACLHNYNHTQGGACDLMLVTPGLSLKVINPALRRQRGRLARGTGQTIRDLLHSINMCSQETEALTQQQSHQTGMLAQLNMAAFLSTQDPHSPDFPLHFSYSVAHVCTRLQQSNEWVFSCHMTNMSEMHLSSDWMVTVILSDDKQEFMHSSFPIPHELGLGAGVEFRMVPPASHHSLLRPVEVKTSLLLQSTNNTRSLPVMSVLVSTTTLDILYGLVTPEDVTTVTSRTQEVSMTQLVREMAATRPIFQCVESLPTPTPATIKIHVPNNVLESDQLSVYCKETCPLLSYLLHSSSVSPRNGSVSMVTVGGQKLELTIEGETLTIQSDRAVVAIAARHAILNRLRDCVSRGTRPLHHNDRPAQQQFNSVQLLENRLSDLHSWSSTTDIYKNRNQVLDMYTNLRSTPAIEKYRPDAQ</sequence>
<reference evidence="1 2" key="1">
    <citation type="journal article" date="2017" name="Nat. Ecol. Evol.">
        <title>Scallop genome provides insights into evolution of bilaterian karyotype and development.</title>
        <authorList>
            <person name="Wang S."/>
            <person name="Zhang J."/>
            <person name="Jiao W."/>
            <person name="Li J."/>
            <person name="Xun X."/>
            <person name="Sun Y."/>
            <person name="Guo X."/>
            <person name="Huan P."/>
            <person name="Dong B."/>
            <person name="Zhang L."/>
            <person name="Hu X."/>
            <person name="Sun X."/>
            <person name="Wang J."/>
            <person name="Zhao C."/>
            <person name="Wang Y."/>
            <person name="Wang D."/>
            <person name="Huang X."/>
            <person name="Wang R."/>
            <person name="Lv J."/>
            <person name="Li Y."/>
            <person name="Zhang Z."/>
            <person name="Liu B."/>
            <person name="Lu W."/>
            <person name="Hui Y."/>
            <person name="Liang J."/>
            <person name="Zhou Z."/>
            <person name="Hou R."/>
            <person name="Li X."/>
            <person name="Liu Y."/>
            <person name="Li H."/>
            <person name="Ning X."/>
            <person name="Lin Y."/>
            <person name="Zhao L."/>
            <person name="Xing Q."/>
            <person name="Dou J."/>
            <person name="Li Y."/>
            <person name="Mao J."/>
            <person name="Guo H."/>
            <person name="Dou H."/>
            <person name="Li T."/>
            <person name="Mu C."/>
            <person name="Jiang W."/>
            <person name="Fu Q."/>
            <person name="Fu X."/>
            <person name="Miao Y."/>
            <person name="Liu J."/>
            <person name="Yu Q."/>
            <person name="Li R."/>
            <person name="Liao H."/>
            <person name="Li X."/>
            <person name="Kong Y."/>
            <person name="Jiang Z."/>
            <person name="Chourrout D."/>
            <person name="Li R."/>
            <person name="Bao Z."/>
        </authorList>
    </citation>
    <scope>NUCLEOTIDE SEQUENCE [LARGE SCALE GENOMIC DNA]</scope>
    <source>
        <strain evidence="1 2">PY_sf001</strain>
    </source>
</reference>
<comment type="caution">
    <text evidence="1">The sequence shown here is derived from an EMBL/GenBank/DDBJ whole genome shotgun (WGS) entry which is preliminary data.</text>
</comment>
<dbReference type="GO" id="GO:0005654">
    <property type="term" value="C:nucleoplasm"/>
    <property type="evidence" value="ECO:0007669"/>
    <property type="project" value="TreeGrafter"/>
</dbReference>
<evidence type="ECO:0000313" key="2">
    <source>
        <dbReference type="Proteomes" id="UP000242188"/>
    </source>
</evidence>
<dbReference type="Proteomes" id="UP000242188">
    <property type="component" value="Unassembled WGS sequence"/>
</dbReference>
<dbReference type="AlphaFoldDB" id="A0A210QY38"/>
<organism evidence="1 2">
    <name type="scientific">Mizuhopecten yessoensis</name>
    <name type="common">Japanese scallop</name>
    <name type="synonym">Patinopecten yessoensis</name>
    <dbReference type="NCBI Taxonomy" id="6573"/>
    <lineage>
        <taxon>Eukaryota</taxon>
        <taxon>Metazoa</taxon>
        <taxon>Spiralia</taxon>
        <taxon>Lophotrochozoa</taxon>
        <taxon>Mollusca</taxon>
        <taxon>Bivalvia</taxon>
        <taxon>Autobranchia</taxon>
        <taxon>Pteriomorphia</taxon>
        <taxon>Pectinida</taxon>
        <taxon>Pectinoidea</taxon>
        <taxon>Pectinidae</taxon>
        <taxon>Mizuhopecten</taxon>
    </lineage>
</organism>
<proteinExistence type="predicted"/>
<dbReference type="InterPro" id="IPR029251">
    <property type="entry name" value="Faap100"/>
</dbReference>
<dbReference type="GO" id="GO:0036297">
    <property type="term" value="P:interstrand cross-link repair"/>
    <property type="evidence" value="ECO:0007669"/>
    <property type="project" value="InterPro"/>
</dbReference>